<name>A0A7C3FCG4_9CREN</name>
<dbReference type="SUPFAM" id="SSF56300">
    <property type="entry name" value="Metallo-dependent phosphatases"/>
    <property type="match status" value="1"/>
</dbReference>
<evidence type="ECO:0000256" key="2">
    <source>
        <dbReference type="ARBA" id="ARBA00022801"/>
    </source>
</evidence>
<dbReference type="AlphaFoldDB" id="A0A7C3FCG4"/>
<dbReference type="GO" id="GO:0004527">
    <property type="term" value="F:exonuclease activity"/>
    <property type="evidence" value="ECO:0007669"/>
    <property type="project" value="UniProtKB-KW"/>
</dbReference>
<dbReference type="Pfam" id="PF00149">
    <property type="entry name" value="Metallophos"/>
    <property type="match status" value="1"/>
</dbReference>
<dbReference type="EMBL" id="DSTX01000005">
    <property type="protein sequence ID" value="HFK20381.1"/>
    <property type="molecule type" value="Genomic_DNA"/>
</dbReference>
<evidence type="ECO:0000256" key="4">
    <source>
        <dbReference type="SAM" id="MobiDB-lite"/>
    </source>
</evidence>
<dbReference type="PANTHER" id="PTHR30337">
    <property type="entry name" value="COMPONENT OF ATP-DEPENDENT DSDNA EXONUCLEASE"/>
    <property type="match status" value="1"/>
</dbReference>
<keyword evidence="3" id="KW-0269">Exonuclease</keyword>
<dbReference type="InterPro" id="IPR041796">
    <property type="entry name" value="Mre11_N"/>
</dbReference>
<accession>A0A7C3FCG4</accession>
<keyword evidence="1" id="KW-0540">Nuclease</keyword>
<dbReference type="Gene3D" id="3.60.21.10">
    <property type="match status" value="1"/>
</dbReference>
<proteinExistence type="predicted"/>
<dbReference type="InterPro" id="IPR050535">
    <property type="entry name" value="DNA_Repair-Maintenance_Comp"/>
</dbReference>
<feature type="region of interest" description="Disordered" evidence="4">
    <location>
        <begin position="409"/>
        <end position="449"/>
    </location>
</feature>
<dbReference type="InterPro" id="IPR029052">
    <property type="entry name" value="Metallo-depent_PP-like"/>
</dbReference>
<comment type="caution">
    <text evidence="6">The sequence shown here is derived from an EMBL/GenBank/DDBJ whole genome shotgun (WGS) entry which is preliminary data.</text>
</comment>
<evidence type="ECO:0000256" key="1">
    <source>
        <dbReference type="ARBA" id="ARBA00022722"/>
    </source>
</evidence>
<evidence type="ECO:0000256" key="3">
    <source>
        <dbReference type="ARBA" id="ARBA00022839"/>
    </source>
</evidence>
<organism evidence="6">
    <name type="scientific">Candidatus Methanomethylicus mesodigestus</name>
    <dbReference type="NCBI Taxonomy" id="1867258"/>
    <lineage>
        <taxon>Archaea</taxon>
        <taxon>Thermoproteota</taxon>
        <taxon>Methanosuratincolia</taxon>
        <taxon>Candidatus Methanomethylicales</taxon>
        <taxon>Candidatus Methanomethylicaceae</taxon>
        <taxon>Candidatus Methanomethylicus</taxon>
    </lineage>
</organism>
<protein>
    <recommendedName>
        <fullName evidence="5">Calcineurin-like phosphoesterase domain-containing protein</fullName>
    </recommendedName>
</protein>
<gene>
    <name evidence="6" type="ORF">ENS19_03780</name>
</gene>
<dbReference type="InterPro" id="IPR004843">
    <property type="entry name" value="Calcineurin-like_PHP"/>
</dbReference>
<reference evidence="6" key="1">
    <citation type="journal article" date="2020" name="mSystems">
        <title>Genome- and Community-Level Interaction Insights into Carbon Utilization and Element Cycling Functions of Hydrothermarchaeota in Hydrothermal Sediment.</title>
        <authorList>
            <person name="Zhou Z."/>
            <person name="Liu Y."/>
            <person name="Xu W."/>
            <person name="Pan J."/>
            <person name="Luo Z.H."/>
            <person name="Li M."/>
        </authorList>
    </citation>
    <scope>NUCLEOTIDE SEQUENCE [LARGE SCALE GENOMIC DNA]</scope>
    <source>
        <strain evidence="6">SpSt-468</strain>
    </source>
</reference>
<evidence type="ECO:0000313" key="6">
    <source>
        <dbReference type="EMBL" id="HFK20381.1"/>
    </source>
</evidence>
<evidence type="ECO:0000259" key="5">
    <source>
        <dbReference type="Pfam" id="PF00149"/>
    </source>
</evidence>
<sequence>MKFAHMADMHLGATSEPKMREIEATVLERAFGVCLEKEVDFVIISGDLFHMNIPDLTVVKEAVTVFKKFIDTGRKIYVVYGSHDFSPNSTSIIDILEAAGVIVRVGKPTVADGKLRPEVITDQRTGAKITGISGRRVSLEKEAFEDLDREYLRRLKGFKIFVFHTGLLEMRKEGEKFDGISRSMLPDGFDYYAGGHIHRVFVDKSKMVVYPGPLFTGWGSDLEATILGQEKRGFFLVGVPEGGGRPELEFVDLKPFEGVYKAIDATGKTADELNEELRVWATDVDASGKVVLLKVHGELSSGRTSDVDFGLIREILVESGAIYLHLNRNALRTREMETITVMGESAEEIERKVFREMAGIVKGGDGIKDELTVATRLLSVLRNPKREGESQDDYSSRLDAEARAVLGLAEDGGRGSAPAKEGAAKLPFGEGGTGGKPSAMRAGGRMRRP</sequence>
<feature type="domain" description="Calcineurin-like phosphoesterase" evidence="5">
    <location>
        <begin position="1"/>
        <end position="199"/>
    </location>
</feature>
<dbReference type="PANTHER" id="PTHR30337:SF0">
    <property type="entry name" value="NUCLEASE SBCCD SUBUNIT D"/>
    <property type="match status" value="1"/>
</dbReference>
<keyword evidence="2" id="KW-0378">Hydrolase</keyword>
<dbReference type="CDD" id="cd00840">
    <property type="entry name" value="MPP_Mre11_N"/>
    <property type="match status" value="1"/>
</dbReference>